<gene>
    <name evidence="2" type="ORF">PACLA_8A063954</name>
</gene>
<dbReference type="Pfam" id="PF22594">
    <property type="entry name" value="GTP-eEF1A_C"/>
    <property type="match status" value="1"/>
</dbReference>
<dbReference type="SUPFAM" id="SSF50465">
    <property type="entry name" value="EF-Tu/eEF-1alpha/eIF2-gamma C-terminal domain"/>
    <property type="match status" value="1"/>
</dbReference>
<dbReference type="Gene3D" id="2.40.30.10">
    <property type="entry name" value="Translation factors"/>
    <property type="match status" value="1"/>
</dbReference>
<name>A0A7D9ISI0_PARCT</name>
<dbReference type="Proteomes" id="UP001152795">
    <property type="component" value="Unassembled WGS sequence"/>
</dbReference>
<proteinExistence type="predicted"/>
<keyword evidence="2" id="KW-0251">Elongation factor</keyword>
<reference evidence="2" key="1">
    <citation type="submission" date="2020-04" db="EMBL/GenBank/DDBJ databases">
        <authorList>
            <person name="Alioto T."/>
            <person name="Alioto T."/>
            <person name="Gomez Garrido J."/>
        </authorList>
    </citation>
    <scope>NUCLEOTIDE SEQUENCE</scope>
    <source>
        <strain evidence="2">A484AB</strain>
    </source>
</reference>
<dbReference type="AlphaFoldDB" id="A0A7D9ISI0"/>
<keyword evidence="3" id="KW-1185">Reference proteome</keyword>
<dbReference type="PANTHER" id="PTHR44830:SF1">
    <property type="entry name" value="TR-TYPE G DOMAIN-CONTAINING PROTEIN"/>
    <property type="match status" value="1"/>
</dbReference>
<comment type="caution">
    <text evidence="2">The sequence shown here is derived from an EMBL/GenBank/DDBJ whole genome shotgun (WGS) entry which is preliminary data.</text>
</comment>
<dbReference type="GO" id="GO:0003746">
    <property type="term" value="F:translation elongation factor activity"/>
    <property type="evidence" value="ECO:0007669"/>
    <property type="project" value="UniProtKB-KW"/>
</dbReference>
<dbReference type="InterPro" id="IPR054696">
    <property type="entry name" value="GTP-eEF1A_C"/>
</dbReference>
<dbReference type="EMBL" id="CACRXK020009669">
    <property type="protein sequence ID" value="CAB4017695.1"/>
    <property type="molecule type" value="Genomic_DNA"/>
</dbReference>
<sequence length="111" mass="12682">MRHEFLAETILRDNVGFNIKNIFGKTKREMVTWDNKNDSAKEPKNFTAQYITMNHPDVIYSGYNPVLDCYTAHIAWKFSELKEKIDRGTGKTTKANPKCLKKGDAGIVTIV</sequence>
<evidence type="ECO:0000313" key="3">
    <source>
        <dbReference type="Proteomes" id="UP001152795"/>
    </source>
</evidence>
<feature type="domain" description="GTP-eEF1A C-terminal" evidence="1">
    <location>
        <begin position="45"/>
        <end position="110"/>
    </location>
</feature>
<dbReference type="OrthoDB" id="10031713at2759"/>
<dbReference type="PANTHER" id="PTHR44830">
    <property type="entry name" value="ELONGATION FACTOR 1 ALPHA"/>
    <property type="match status" value="1"/>
</dbReference>
<protein>
    <submittedName>
        <fullName evidence="2">Elongation factor 1-alpha, partial</fullName>
    </submittedName>
</protein>
<dbReference type="InterPro" id="IPR009001">
    <property type="entry name" value="Transl_elong_EF1A/Init_IF2_C"/>
</dbReference>
<keyword evidence="2" id="KW-0648">Protein biosynthesis</keyword>
<accession>A0A7D9ISI0</accession>
<organism evidence="2 3">
    <name type="scientific">Paramuricea clavata</name>
    <name type="common">Red gorgonian</name>
    <name type="synonym">Violescent sea-whip</name>
    <dbReference type="NCBI Taxonomy" id="317549"/>
    <lineage>
        <taxon>Eukaryota</taxon>
        <taxon>Metazoa</taxon>
        <taxon>Cnidaria</taxon>
        <taxon>Anthozoa</taxon>
        <taxon>Octocorallia</taxon>
        <taxon>Malacalcyonacea</taxon>
        <taxon>Plexauridae</taxon>
        <taxon>Paramuricea</taxon>
    </lineage>
</organism>
<evidence type="ECO:0000313" key="2">
    <source>
        <dbReference type="EMBL" id="CAB4017695.1"/>
    </source>
</evidence>
<evidence type="ECO:0000259" key="1">
    <source>
        <dbReference type="Pfam" id="PF22594"/>
    </source>
</evidence>